<keyword evidence="2" id="KW-1185">Reference proteome</keyword>
<proteinExistence type="predicted"/>
<reference evidence="2" key="1">
    <citation type="journal article" date="2023" name="G3 (Bethesda)">
        <title>Genome assembly and association tests identify interacting loci associated with vigor, precocity, and sex in interspecific pistachio rootstocks.</title>
        <authorList>
            <person name="Palmer W."/>
            <person name="Jacygrad E."/>
            <person name="Sagayaradj S."/>
            <person name="Cavanaugh K."/>
            <person name="Han R."/>
            <person name="Bertier L."/>
            <person name="Beede B."/>
            <person name="Kafkas S."/>
            <person name="Golino D."/>
            <person name="Preece J."/>
            <person name="Michelmore R."/>
        </authorList>
    </citation>
    <scope>NUCLEOTIDE SEQUENCE [LARGE SCALE GENOMIC DNA]</scope>
</reference>
<dbReference type="Proteomes" id="UP001164250">
    <property type="component" value="Chromosome 5"/>
</dbReference>
<comment type="caution">
    <text evidence="1">The sequence shown here is derived from an EMBL/GenBank/DDBJ whole genome shotgun (WGS) entry which is preliminary data.</text>
</comment>
<dbReference type="EMBL" id="CM047901">
    <property type="protein sequence ID" value="KAJ0096542.1"/>
    <property type="molecule type" value="Genomic_DNA"/>
</dbReference>
<evidence type="ECO:0000313" key="2">
    <source>
        <dbReference type="Proteomes" id="UP001164250"/>
    </source>
</evidence>
<accession>A0ACC1BCF9</accession>
<gene>
    <name evidence="1" type="ORF">Patl1_27380</name>
</gene>
<sequence>MVPKDELDMDRSNKISFLNKNPFFDLFHLFHDRNKRRYTLHYDFESEDWIMVQSTFRPNPLIPWMPKVDGIYNGSKG</sequence>
<protein>
    <submittedName>
        <fullName evidence="1">Uncharacterized protein</fullName>
    </submittedName>
</protein>
<name>A0ACC1BCF9_9ROSI</name>
<evidence type="ECO:0000313" key="1">
    <source>
        <dbReference type="EMBL" id="KAJ0096542.1"/>
    </source>
</evidence>
<organism evidence="1 2">
    <name type="scientific">Pistacia atlantica</name>
    <dbReference type="NCBI Taxonomy" id="434234"/>
    <lineage>
        <taxon>Eukaryota</taxon>
        <taxon>Viridiplantae</taxon>
        <taxon>Streptophyta</taxon>
        <taxon>Embryophyta</taxon>
        <taxon>Tracheophyta</taxon>
        <taxon>Spermatophyta</taxon>
        <taxon>Magnoliopsida</taxon>
        <taxon>eudicotyledons</taxon>
        <taxon>Gunneridae</taxon>
        <taxon>Pentapetalae</taxon>
        <taxon>rosids</taxon>
        <taxon>malvids</taxon>
        <taxon>Sapindales</taxon>
        <taxon>Anacardiaceae</taxon>
        <taxon>Pistacia</taxon>
    </lineage>
</organism>